<reference evidence="1" key="1">
    <citation type="submission" date="2022-12" db="EMBL/GenBank/DDBJ databases">
        <authorList>
            <person name="Petersen C."/>
        </authorList>
    </citation>
    <scope>NUCLEOTIDE SEQUENCE</scope>
    <source>
        <strain evidence="1">IBT 16125</strain>
    </source>
</reference>
<protein>
    <submittedName>
        <fullName evidence="1">Uncharacterized protein</fullName>
    </submittedName>
</protein>
<accession>A0AAD6C6V0</accession>
<keyword evidence="2" id="KW-1185">Reference proteome</keyword>
<dbReference type="RefSeq" id="XP_056766857.1">
    <property type="nucleotide sequence ID" value="XM_056908239.1"/>
</dbReference>
<dbReference type="GeneID" id="81598482"/>
<reference evidence="1" key="2">
    <citation type="journal article" date="2023" name="IMA Fungus">
        <title>Comparative genomic study of the Penicillium genus elucidates a diverse pangenome and 15 lateral gene transfer events.</title>
        <authorList>
            <person name="Petersen C."/>
            <person name="Sorensen T."/>
            <person name="Nielsen M.R."/>
            <person name="Sondergaard T.E."/>
            <person name="Sorensen J.L."/>
            <person name="Fitzpatrick D.A."/>
            <person name="Frisvad J.C."/>
            <person name="Nielsen K.L."/>
        </authorList>
    </citation>
    <scope>NUCLEOTIDE SEQUENCE</scope>
    <source>
        <strain evidence="1">IBT 16125</strain>
    </source>
</reference>
<dbReference type="EMBL" id="JAPVEA010000005">
    <property type="protein sequence ID" value="KAJ5453901.1"/>
    <property type="molecule type" value="Genomic_DNA"/>
</dbReference>
<dbReference type="AlphaFoldDB" id="A0AAD6C6V0"/>
<sequence length="163" mass="18326">MTLSSNEKRAQRRQDCREALAAHIYERLGLKVPAHQVRLQPCPEDGYAWSVAEGYEYLLATNLGTGSVGKYNSIINNLGRSMEAVDPETQPGCTIQNSNLGRNSPVLRVENGSFTATIRRLDSKNEELADELDRAWSRSDALRAKVEEWEAWAEAMERQLTES</sequence>
<evidence type="ECO:0000313" key="1">
    <source>
        <dbReference type="EMBL" id="KAJ5453901.1"/>
    </source>
</evidence>
<dbReference type="Proteomes" id="UP001213681">
    <property type="component" value="Unassembled WGS sequence"/>
</dbReference>
<gene>
    <name evidence="1" type="ORF">N7458_004857</name>
</gene>
<comment type="caution">
    <text evidence="1">The sequence shown here is derived from an EMBL/GenBank/DDBJ whole genome shotgun (WGS) entry which is preliminary data.</text>
</comment>
<evidence type="ECO:0000313" key="2">
    <source>
        <dbReference type="Proteomes" id="UP001213681"/>
    </source>
</evidence>
<proteinExistence type="predicted"/>
<name>A0AAD6C6V0_9EURO</name>
<organism evidence="1 2">
    <name type="scientific">Penicillium daleae</name>
    <dbReference type="NCBI Taxonomy" id="63821"/>
    <lineage>
        <taxon>Eukaryota</taxon>
        <taxon>Fungi</taxon>
        <taxon>Dikarya</taxon>
        <taxon>Ascomycota</taxon>
        <taxon>Pezizomycotina</taxon>
        <taxon>Eurotiomycetes</taxon>
        <taxon>Eurotiomycetidae</taxon>
        <taxon>Eurotiales</taxon>
        <taxon>Aspergillaceae</taxon>
        <taxon>Penicillium</taxon>
    </lineage>
</organism>